<proteinExistence type="inferred from homology"/>
<organism evidence="4 5">
    <name type="scientific">Triparma strigata</name>
    <dbReference type="NCBI Taxonomy" id="1606541"/>
    <lineage>
        <taxon>Eukaryota</taxon>
        <taxon>Sar</taxon>
        <taxon>Stramenopiles</taxon>
        <taxon>Ochrophyta</taxon>
        <taxon>Bolidophyceae</taxon>
        <taxon>Parmales</taxon>
        <taxon>Triparmaceae</taxon>
        <taxon>Triparma</taxon>
    </lineage>
</organism>
<dbReference type="Proteomes" id="UP001165085">
    <property type="component" value="Unassembled WGS sequence"/>
</dbReference>
<name>A0A9W7B3Q6_9STRA</name>
<sequence length="102" mass="11440">MQKLPEVKRFIKDTPDDPHASLYLPHVTINFKSGKPPVLIIYESEVEFERINLNTFTTDEIHELMKKKGFPKSGGNVLEEEDEEDCGGGDLGGEGECTAKPY</sequence>
<dbReference type="SUPFAM" id="SSF52833">
    <property type="entry name" value="Thioredoxin-like"/>
    <property type="match status" value="1"/>
</dbReference>
<evidence type="ECO:0000313" key="5">
    <source>
        <dbReference type="Proteomes" id="UP001165085"/>
    </source>
</evidence>
<dbReference type="InterPro" id="IPR036249">
    <property type="entry name" value="Thioredoxin-like_sf"/>
</dbReference>
<accession>A0A9W7B3Q6</accession>
<dbReference type="AlphaFoldDB" id="A0A9W7B3Q6"/>
<feature type="region of interest" description="Disordered" evidence="2">
    <location>
        <begin position="69"/>
        <end position="102"/>
    </location>
</feature>
<feature type="compositionally biased region" description="Acidic residues" evidence="2">
    <location>
        <begin position="78"/>
        <end position="87"/>
    </location>
</feature>
<dbReference type="OrthoDB" id="202555at2759"/>
<dbReference type="Pfam" id="PF08806">
    <property type="entry name" value="Sep15_SelM"/>
    <property type="match status" value="1"/>
</dbReference>
<comment type="similarity">
    <text evidence="1">Belongs to the selenoprotein M/F family.</text>
</comment>
<dbReference type="InterPro" id="IPR014912">
    <property type="entry name" value="Sep15_SelM_dom"/>
</dbReference>
<gene>
    <name evidence="4" type="ORF">TrST_g433</name>
</gene>
<keyword evidence="5" id="KW-1185">Reference proteome</keyword>
<evidence type="ECO:0000256" key="2">
    <source>
        <dbReference type="SAM" id="MobiDB-lite"/>
    </source>
</evidence>
<reference evidence="5" key="1">
    <citation type="journal article" date="2023" name="Commun. Biol.">
        <title>Genome analysis of Parmales, the sister group of diatoms, reveals the evolutionary specialization of diatoms from phago-mixotrophs to photoautotrophs.</title>
        <authorList>
            <person name="Ban H."/>
            <person name="Sato S."/>
            <person name="Yoshikawa S."/>
            <person name="Yamada K."/>
            <person name="Nakamura Y."/>
            <person name="Ichinomiya M."/>
            <person name="Sato N."/>
            <person name="Blanc-Mathieu R."/>
            <person name="Endo H."/>
            <person name="Kuwata A."/>
            <person name="Ogata H."/>
        </authorList>
    </citation>
    <scope>NUCLEOTIDE SEQUENCE [LARGE SCALE GENOMIC DNA]</scope>
    <source>
        <strain evidence="5">NIES 3701</strain>
    </source>
</reference>
<dbReference type="Gene3D" id="3.40.30.50">
    <property type="entry name" value="Sep15/SelM thioredoxin-like domain, active-site redox motif"/>
    <property type="match status" value="1"/>
</dbReference>
<evidence type="ECO:0000313" key="4">
    <source>
        <dbReference type="EMBL" id="GMH83426.1"/>
    </source>
</evidence>
<comment type="caution">
    <text evidence="4">The sequence shown here is derived from an EMBL/GenBank/DDBJ whole genome shotgun (WGS) entry which is preliminary data.</text>
</comment>
<protein>
    <recommendedName>
        <fullName evidence="3">Selenoprotein F/M domain-containing protein</fullName>
    </recommendedName>
</protein>
<evidence type="ECO:0000256" key="1">
    <source>
        <dbReference type="ARBA" id="ARBA00005742"/>
    </source>
</evidence>
<evidence type="ECO:0000259" key="3">
    <source>
        <dbReference type="Pfam" id="PF08806"/>
    </source>
</evidence>
<feature type="domain" description="Selenoprotein F/M" evidence="3">
    <location>
        <begin position="2"/>
        <end position="70"/>
    </location>
</feature>
<dbReference type="EMBL" id="BRXY01000281">
    <property type="protein sequence ID" value="GMH83426.1"/>
    <property type="molecule type" value="Genomic_DNA"/>
</dbReference>
<dbReference type="InterPro" id="IPR038219">
    <property type="entry name" value="Sep15/SelM_sf"/>
</dbReference>